<organism evidence="14 15">
    <name type="scientific">Desulfobotulus mexicanus</name>
    <dbReference type="NCBI Taxonomy" id="2586642"/>
    <lineage>
        <taxon>Bacteria</taxon>
        <taxon>Pseudomonadati</taxon>
        <taxon>Thermodesulfobacteriota</taxon>
        <taxon>Desulfobacteria</taxon>
        <taxon>Desulfobacterales</taxon>
        <taxon>Desulfobacteraceae</taxon>
        <taxon>Desulfobotulus</taxon>
    </lineage>
</organism>
<dbReference type="RefSeq" id="WP_139448961.1">
    <property type="nucleotide sequence ID" value="NZ_VDMB01000012.1"/>
</dbReference>
<keyword evidence="11 12" id="KW-0066">ATP synthesis</keyword>
<keyword evidence="3 12" id="KW-0813">Transport</keyword>
<keyword evidence="7 12" id="KW-0375">Hydrogen ion transport</keyword>
<keyword evidence="9 12" id="KW-0406">Ion transport</keyword>
<evidence type="ECO:0000256" key="12">
    <source>
        <dbReference type="HAMAP-Rule" id="MF_01393"/>
    </source>
</evidence>
<dbReference type="InterPro" id="IPR035908">
    <property type="entry name" value="F0_ATP_A_sf"/>
</dbReference>
<dbReference type="PRINTS" id="PR00123">
    <property type="entry name" value="ATPASEA"/>
</dbReference>
<evidence type="ECO:0000256" key="4">
    <source>
        <dbReference type="ARBA" id="ARBA00022475"/>
    </source>
</evidence>
<dbReference type="PANTHER" id="PTHR42823">
    <property type="entry name" value="ATP SYNTHASE SUBUNIT A, CHLOROPLASTIC"/>
    <property type="match status" value="1"/>
</dbReference>
<dbReference type="InterPro" id="IPR023011">
    <property type="entry name" value="ATP_synth_F0_asu_AS"/>
</dbReference>
<evidence type="ECO:0000313" key="15">
    <source>
        <dbReference type="Proteomes" id="UP000321899"/>
    </source>
</evidence>
<dbReference type="InterPro" id="IPR000568">
    <property type="entry name" value="ATP_synth_F0_asu"/>
</dbReference>
<evidence type="ECO:0000256" key="9">
    <source>
        <dbReference type="ARBA" id="ARBA00023065"/>
    </source>
</evidence>
<evidence type="ECO:0000256" key="5">
    <source>
        <dbReference type="ARBA" id="ARBA00022547"/>
    </source>
</evidence>
<dbReference type="Proteomes" id="UP000321899">
    <property type="component" value="Unassembled WGS sequence"/>
</dbReference>
<comment type="subcellular location">
    <subcellularLocation>
        <location evidence="12 13">Cell membrane</location>
        <topology evidence="12 13">Multi-pass membrane protein</topology>
    </subcellularLocation>
    <subcellularLocation>
        <location evidence="1">Membrane</location>
        <topology evidence="1">Multi-pass membrane protein</topology>
    </subcellularLocation>
</comment>
<dbReference type="GO" id="GO:0042777">
    <property type="term" value="P:proton motive force-driven plasma membrane ATP synthesis"/>
    <property type="evidence" value="ECO:0007669"/>
    <property type="project" value="TreeGrafter"/>
</dbReference>
<feature type="transmembrane region" description="Helical" evidence="12">
    <location>
        <begin position="203"/>
        <end position="223"/>
    </location>
</feature>
<dbReference type="GO" id="GO:0046933">
    <property type="term" value="F:proton-transporting ATP synthase activity, rotational mechanism"/>
    <property type="evidence" value="ECO:0007669"/>
    <property type="project" value="UniProtKB-UniRule"/>
</dbReference>
<evidence type="ECO:0000256" key="7">
    <source>
        <dbReference type="ARBA" id="ARBA00022781"/>
    </source>
</evidence>
<feature type="transmembrane region" description="Helical" evidence="12">
    <location>
        <begin position="145"/>
        <end position="165"/>
    </location>
</feature>
<accession>A0A5S5MF79</accession>
<keyword evidence="5 12" id="KW-0138">CF(0)</keyword>
<evidence type="ECO:0000256" key="8">
    <source>
        <dbReference type="ARBA" id="ARBA00022989"/>
    </source>
</evidence>
<evidence type="ECO:0000256" key="6">
    <source>
        <dbReference type="ARBA" id="ARBA00022692"/>
    </source>
</evidence>
<feature type="transmembrane region" description="Helical" evidence="12">
    <location>
        <begin position="111"/>
        <end position="133"/>
    </location>
</feature>
<dbReference type="CDD" id="cd00310">
    <property type="entry name" value="ATP-synt_Fo_a_6"/>
    <property type="match status" value="1"/>
</dbReference>
<comment type="caution">
    <text evidence="14">The sequence shown here is derived from an EMBL/GenBank/DDBJ whole genome shotgun (WGS) entry which is preliminary data.</text>
</comment>
<keyword evidence="15" id="KW-1185">Reference proteome</keyword>
<dbReference type="HAMAP" id="MF_01393">
    <property type="entry name" value="ATP_synth_a_bact"/>
    <property type="match status" value="1"/>
</dbReference>
<dbReference type="GO" id="GO:0005886">
    <property type="term" value="C:plasma membrane"/>
    <property type="evidence" value="ECO:0007669"/>
    <property type="project" value="UniProtKB-SubCell"/>
</dbReference>
<gene>
    <name evidence="12 14" type="primary">atpB</name>
    <name evidence="14" type="ORF">FIM25_10335</name>
</gene>
<dbReference type="Pfam" id="PF00119">
    <property type="entry name" value="ATP-synt_A"/>
    <property type="match status" value="1"/>
</dbReference>
<keyword evidence="8 12" id="KW-1133">Transmembrane helix</keyword>
<keyword evidence="4 12" id="KW-1003">Cell membrane</keyword>
<evidence type="ECO:0000256" key="10">
    <source>
        <dbReference type="ARBA" id="ARBA00023136"/>
    </source>
</evidence>
<sequence>MEHPFLIFGWILEKIGLGHFAHAYPHVVYSWVVMAMLIGIGFLATRTITMIPGKLQNFFELLISSIEDFMVENTGEEGRWFFPIVCTIFIYIFVSNLVGLVPGFFPPTASLNTTASCALVVFFMTHFIGIKYHGIHYIHHFTGPVWWMIPIILPIEIIGHLARVLSLSFRLFGNMMGHELVLIILFVLAGAFFAPLPIMAMGIFVALVQAFVFFLLSVMYFTGSMEHAH</sequence>
<feature type="transmembrane region" description="Helical" evidence="12">
    <location>
        <begin position="80"/>
        <end position="105"/>
    </location>
</feature>
<evidence type="ECO:0000256" key="3">
    <source>
        <dbReference type="ARBA" id="ARBA00022448"/>
    </source>
</evidence>
<dbReference type="NCBIfam" id="TIGR01131">
    <property type="entry name" value="ATP_synt_6_or_A"/>
    <property type="match status" value="1"/>
</dbReference>
<dbReference type="PROSITE" id="PS00449">
    <property type="entry name" value="ATPASE_A"/>
    <property type="match status" value="1"/>
</dbReference>
<evidence type="ECO:0000313" key="14">
    <source>
        <dbReference type="EMBL" id="TYT74350.1"/>
    </source>
</evidence>
<reference evidence="14 15" key="1">
    <citation type="submission" date="2019-06" db="EMBL/GenBank/DDBJ databases">
        <title>Desulfobotulus mexicanus sp. nov., a novel sulfate-reducing bacterium isolated from the sediment of an alkaline crater lake in Mexico.</title>
        <authorList>
            <person name="Hirschler-Rea A."/>
        </authorList>
    </citation>
    <scope>NUCLEOTIDE SEQUENCE [LARGE SCALE GENOMIC DNA]</scope>
    <source>
        <strain evidence="14 15">PAR22N</strain>
    </source>
</reference>
<evidence type="ECO:0000256" key="13">
    <source>
        <dbReference type="RuleBase" id="RU000483"/>
    </source>
</evidence>
<evidence type="ECO:0000256" key="11">
    <source>
        <dbReference type="ARBA" id="ARBA00023310"/>
    </source>
</evidence>
<dbReference type="PANTHER" id="PTHR42823:SF3">
    <property type="entry name" value="ATP SYNTHASE SUBUNIT A, CHLOROPLASTIC"/>
    <property type="match status" value="1"/>
</dbReference>
<dbReference type="OrthoDB" id="9789241at2"/>
<dbReference type="Gene3D" id="1.20.120.220">
    <property type="entry name" value="ATP synthase, F0 complex, subunit A"/>
    <property type="match status" value="1"/>
</dbReference>
<dbReference type="InterPro" id="IPR045082">
    <property type="entry name" value="ATP_syn_F0_a_bact/chloroplast"/>
</dbReference>
<feature type="transmembrane region" description="Helical" evidence="12">
    <location>
        <begin position="27"/>
        <end position="45"/>
    </location>
</feature>
<name>A0A5S5MF79_9BACT</name>
<evidence type="ECO:0000256" key="1">
    <source>
        <dbReference type="ARBA" id="ARBA00004141"/>
    </source>
</evidence>
<proteinExistence type="inferred from homology"/>
<comment type="function">
    <text evidence="12 13">Key component of the proton channel; it plays a direct role in the translocation of protons across the membrane.</text>
</comment>
<dbReference type="AlphaFoldDB" id="A0A5S5MF79"/>
<keyword evidence="10 12" id="KW-0472">Membrane</keyword>
<feature type="transmembrane region" description="Helical" evidence="12">
    <location>
        <begin position="177"/>
        <end position="196"/>
    </location>
</feature>
<dbReference type="EMBL" id="VDMB01000012">
    <property type="protein sequence ID" value="TYT74350.1"/>
    <property type="molecule type" value="Genomic_DNA"/>
</dbReference>
<dbReference type="SUPFAM" id="SSF81336">
    <property type="entry name" value="F1F0 ATP synthase subunit A"/>
    <property type="match status" value="1"/>
</dbReference>
<dbReference type="GO" id="GO:0045259">
    <property type="term" value="C:proton-transporting ATP synthase complex"/>
    <property type="evidence" value="ECO:0007669"/>
    <property type="project" value="UniProtKB-KW"/>
</dbReference>
<evidence type="ECO:0000256" key="2">
    <source>
        <dbReference type="ARBA" id="ARBA00006810"/>
    </source>
</evidence>
<keyword evidence="6 12" id="KW-0812">Transmembrane</keyword>
<comment type="similarity">
    <text evidence="2 12 13">Belongs to the ATPase A chain family.</text>
</comment>
<protein>
    <recommendedName>
        <fullName evidence="12 13">ATP synthase subunit a</fullName>
    </recommendedName>
    <alternativeName>
        <fullName evidence="12">ATP synthase F0 sector subunit a</fullName>
    </alternativeName>
    <alternativeName>
        <fullName evidence="12">F-ATPase subunit 6</fullName>
    </alternativeName>
</protein>